<dbReference type="CDD" id="cd00457">
    <property type="entry name" value="PEBP"/>
    <property type="match status" value="1"/>
</dbReference>
<protein>
    <recommendedName>
        <fullName evidence="3">PEBP-like protein</fullName>
    </recommendedName>
</protein>
<evidence type="ECO:0000313" key="1">
    <source>
        <dbReference type="EMBL" id="KAJ9643147.1"/>
    </source>
</evidence>
<gene>
    <name evidence="1" type="ORF">H2204_002042</name>
</gene>
<evidence type="ECO:0000313" key="2">
    <source>
        <dbReference type="Proteomes" id="UP001172681"/>
    </source>
</evidence>
<name>A0AA38YBK3_9EURO</name>
<proteinExistence type="predicted"/>
<dbReference type="SUPFAM" id="SSF49777">
    <property type="entry name" value="PEBP-like"/>
    <property type="match status" value="1"/>
</dbReference>
<dbReference type="Pfam" id="PF01161">
    <property type="entry name" value="PBP"/>
    <property type="match status" value="1"/>
</dbReference>
<dbReference type="AlphaFoldDB" id="A0AA38YBK3"/>
<dbReference type="InterPro" id="IPR049556">
    <property type="entry name" value="PhiB"/>
</dbReference>
<dbReference type="InterPro" id="IPR008914">
    <property type="entry name" value="PEBP"/>
</dbReference>
<dbReference type="PANTHER" id="PTHR30289:SF1">
    <property type="entry name" value="PEBP (PHOSPHATIDYLETHANOLAMINE-BINDING PROTEIN) FAMILY PROTEIN"/>
    <property type="match status" value="1"/>
</dbReference>
<sequence length="222" mass="24622">MFPFNYLEYFLGRLLSSNRGRDSKLWINDRSLFEEGIPQNITVTCPEIGPSNSVMPVEYSAYGTSRFPTLTWNIDTPSTGASNGIENRIKEYVILVEDPDAPLPLVPNHGLFYAIPATKTTVTADDVVLDTKPAVTASVEGAKYLRGGFRLGKNLRGTIYAGPRPPLGHGPHRYFYQVIALDQALDVDEMKPVATKAELEVAIKGKIVGYGVWIGVFERKWE</sequence>
<comment type="caution">
    <text evidence="1">The sequence shown here is derived from an EMBL/GenBank/DDBJ whole genome shotgun (WGS) entry which is preliminary data.</text>
</comment>
<organism evidence="1 2">
    <name type="scientific">Knufia peltigerae</name>
    <dbReference type="NCBI Taxonomy" id="1002370"/>
    <lineage>
        <taxon>Eukaryota</taxon>
        <taxon>Fungi</taxon>
        <taxon>Dikarya</taxon>
        <taxon>Ascomycota</taxon>
        <taxon>Pezizomycotina</taxon>
        <taxon>Eurotiomycetes</taxon>
        <taxon>Chaetothyriomycetidae</taxon>
        <taxon>Chaetothyriales</taxon>
        <taxon>Trichomeriaceae</taxon>
        <taxon>Knufia</taxon>
    </lineage>
</organism>
<dbReference type="PANTHER" id="PTHR30289">
    <property type="entry name" value="UNCHARACTERIZED PROTEIN YBCL-RELATED"/>
    <property type="match status" value="1"/>
</dbReference>
<dbReference type="Proteomes" id="UP001172681">
    <property type="component" value="Unassembled WGS sequence"/>
</dbReference>
<dbReference type="InterPro" id="IPR036610">
    <property type="entry name" value="PEBP-like_sf"/>
</dbReference>
<dbReference type="Gene3D" id="3.90.280.10">
    <property type="entry name" value="PEBP-like"/>
    <property type="match status" value="1"/>
</dbReference>
<dbReference type="EMBL" id="JAPDRN010000008">
    <property type="protein sequence ID" value="KAJ9643147.1"/>
    <property type="molecule type" value="Genomic_DNA"/>
</dbReference>
<keyword evidence="2" id="KW-1185">Reference proteome</keyword>
<reference evidence="1" key="1">
    <citation type="submission" date="2022-10" db="EMBL/GenBank/DDBJ databases">
        <title>Culturing micro-colonial fungi from biological soil crusts in the Mojave desert and describing Neophaeococcomyces mojavensis, and introducing the new genera and species Taxawa tesnikishii.</title>
        <authorList>
            <person name="Kurbessoian T."/>
            <person name="Stajich J.E."/>
        </authorList>
    </citation>
    <scope>NUCLEOTIDE SEQUENCE</scope>
    <source>
        <strain evidence="1">TK_35</strain>
    </source>
</reference>
<evidence type="ECO:0008006" key="3">
    <source>
        <dbReference type="Google" id="ProtNLM"/>
    </source>
</evidence>
<accession>A0AA38YBK3</accession>